<sequence length="158" mass="17920">MVSYYNPLAMYRHQQQNTQYTPGTAGWYPQTTQQYLPTCMGDVEPHSVGTHWPTPETHKYLTSHHPAFTSEWPQDCNHFQPSPPISEVSSPGGEGLTPPGGMMVTQRPHPIRSPYEWMKKTSYQSQPNPEEVKGSTRRKKVHALSSEAIKQFDLLPGQ</sequence>
<reference evidence="2 3" key="1">
    <citation type="submission" date="2023-10" db="EMBL/GenBank/DDBJ databases">
        <title>Genomes of two closely related lineages of the louse Polyplax serrata with different host specificities.</title>
        <authorList>
            <person name="Martinu J."/>
            <person name="Tarabai H."/>
            <person name="Stefka J."/>
            <person name="Hypsa V."/>
        </authorList>
    </citation>
    <scope>NUCLEOTIDE SEQUENCE [LARGE SCALE GENOMIC DNA]</scope>
    <source>
        <strain evidence="2">HR10_N</strain>
    </source>
</reference>
<comment type="caution">
    <text evidence="2">The sequence shown here is derived from an EMBL/GenBank/DDBJ whole genome shotgun (WGS) entry which is preliminary data.</text>
</comment>
<evidence type="ECO:0000313" key="2">
    <source>
        <dbReference type="EMBL" id="KAK6626007.1"/>
    </source>
</evidence>
<name>A0AAN8S5D3_POLSC</name>
<dbReference type="Proteomes" id="UP001372834">
    <property type="component" value="Unassembled WGS sequence"/>
</dbReference>
<feature type="region of interest" description="Disordered" evidence="1">
    <location>
        <begin position="75"/>
        <end position="144"/>
    </location>
</feature>
<gene>
    <name evidence="2" type="ORF">RUM43_006311</name>
</gene>
<evidence type="ECO:0000313" key="3">
    <source>
        <dbReference type="Proteomes" id="UP001372834"/>
    </source>
</evidence>
<protein>
    <submittedName>
        <fullName evidence="2">Uncharacterized protein</fullName>
    </submittedName>
</protein>
<dbReference type="EMBL" id="JAWJWE010000037">
    <property type="protein sequence ID" value="KAK6626007.1"/>
    <property type="molecule type" value="Genomic_DNA"/>
</dbReference>
<proteinExistence type="predicted"/>
<accession>A0AAN8S5D3</accession>
<evidence type="ECO:0000256" key="1">
    <source>
        <dbReference type="SAM" id="MobiDB-lite"/>
    </source>
</evidence>
<organism evidence="2 3">
    <name type="scientific">Polyplax serrata</name>
    <name type="common">Common mouse louse</name>
    <dbReference type="NCBI Taxonomy" id="468196"/>
    <lineage>
        <taxon>Eukaryota</taxon>
        <taxon>Metazoa</taxon>
        <taxon>Ecdysozoa</taxon>
        <taxon>Arthropoda</taxon>
        <taxon>Hexapoda</taxon>
        <taxon>Insecta</taxon>
        <taxon>Pterygota</taxon>
        <taxon>Neoptera</taxon>
        <taxon>Paraneoptera</taxon>
        <taxon>Psocodea</taxon>
        <taxon>Troctomorpha</taxon>
        <taxon>Phthiraptera</taxon>
        <taxon>Anoplura</taxon>
        <taxon>Polyplacidae</taxon>
        <taxon>Polyplax</taxon>
    </lineage>
</organism>
<dbReference type="AlphaFoldDB" id="A0AAN8S5D3"/>